<dbReference type="RefSeq" id="XP_008620785.1">
    <property type="nucleotide sequence ID" value="XM_008622563.1"/>
</dbReference>
<comment type="subunit">
    <text evidence="8">Adaptor protein complex 3 (AP-3) is a heterotetramer.</text>
</comment>
<evidence type="ECO:0000256" key="3">
    <source>
        <dbReference type="ARBA" id="ARBA00015717"/>
    </source>
</evidence>
<dbReference type="GO" id="GO:0010008">
    <property type="term" value="C:endosome membrane"/>
    <property type="evidence" value="ECO:0007669"/>
    <property type="project" value="TreeGrafter"/>
</dbReference>
<dbReference type="OMA" id="SGNNWMA"/>
<evidence type="ECO:0000313" key="11">
    <source>
        <dbReference type="EMBL" id="EQC25760.1"/>
    </source>
</evidence>
<dbReference type="VEuPathDB" id="FungiDB:SDRG_16358"/>
<dbReference type="OrthoDB" id="10264595at2759"/>
<gene>
    <name evidence="11" type="ORF">SDRG_16358</name>
</gene>
<evidence type="ECO:0000256" key="1">
    <source>
        <dbReference type="ARBA" id="ARBA00004308"/>
    </source>
</evidence>
<keyword evidence="6 8" id="KW-0653">Protein transport</keyword>
<comment type="similarity">
    <text evidence="2 8">Belongs to the adaptor complexes large subunit family.</text>
</comment>
<feature type="region of interest" description="Disordered" evidence="9">
    <location>
        <begin position="729"/>
        <end position="748"/>
    </location>
</feature>
<dbReference type="FunFam" id="1.25.10.10:FF:000251">
    <property type="entry name" value="AP-3 complex subunit delta"/>
    <property type="match status" value="1"/>
</dbReference>
<evidence type="ECO:0000256" key="6">
    <source>
        <dbReference type="ARBA" id="ARBA00022927"/>
    </source>
</evidence>
<keyword evidence="12" id="KW-1185">Reference proteome</keyword>
<feature type="domain" description="Clathrin/coatomer adaptor adaptin-like N-terminal" evidence="10">
    <location>
        <begin position="23"/>
        <end position="591"/>
    </location>
</feature>
<dbReference type="GeneID" id="19957085"/>
<dbReference type="Pfam" id="PF01602">
    <property type="entry name" value="Adaptin_N"/>
    <property type="match status" value="1"/>
</dbReference>
<evidence type="ECO:0000256" key="2">
    <source>
        <dbReference type="ARBA" id="ARBA00006613"/>
    </source>
</evidence>
<protein>
    <recommendedName>
        <fullName evidence="3 8">AP-3 complex subunit delta</fullName>
    </recommendedName>
</protein>
<dbReference type="PIRSF" id="PIRSF037092">
    <property type="entry name" value="AP3_complex_delta"/>
    <property type="match status" value="1"/>
</dbReference>
<dbReference type="PANTHER" id="PTHR22781:SF12">
    <property type="entry name" value="AP-3 COMPLEX SUBUNIT DELTA-1"/>
    <property type="match status" value="1"/>
</dbReference>
<dbReference type="GO" id="GO:0005794">
    <property type="term" value="C:Golgi apparatus"/>
    <property type="evidence" value="ECO:0007669"/>
    <property type="project" value="UniProtKB-SubCell"/>
</dbReference>
<evidence type="ECO:0000256" key="5">
    <source>
        <dbReference type="ARBA" id="ARBA00022737"/>
    </source>
</evidence>
<dbReference type="GO" id="GO:0006896">
    <property type="term" value="P:Golgi to vacuole transport"/>
    <property type="evidence" value="ECO:0007669"/>
    <property type="project" value="TreeGrafter"/>
</dbReference>
<proteinExistence type="inferred from homology"/>
<dbReference type="EMBL" id="JH767256">
    <property type="protein sequence ID" value="EQC25760.1"/>
    <property type="molecule type" value="Genomic_DNA"/>
</dbReference>
<feature type="compositionally biased region" description="Basic and acidic residues" evidence="9">
    <location>
        <begin position="869"/>
        <end position="881"/>
    </location>
</feature>
<keyword evidence="4 8" id="KW-0813">Transport</keyword>
<dbReference type="InterPro" id="IPR016024">
    <property type="entry name" value="ARM-type_fold"/>
</dbReference>
<feature type="compositionally biased region" description="Basic and acidic residues" evidence="9">
    <location>
        <begin position="819"/>
        <end position="836"/>
    </location>
</feature>
<evidence type="ECO:0000256" key="8">
    <source>
        <dbReference type="PIRNR" id="PIRNR037092"/>
    </source>
</evidence>
<dbReference type="eggNOG" id="KOG1059">
    <property type="taxonomic scope" value="Eukaryota"/>
</dbReference>
<dbReference type="GO" id="GO:0006623">
    <property type="term" value="P:protein targeting to vacuole"/>
    <property type="evidence" value="ECO:0007669"/>
    <property type="project" value="TreeGrafter"/>
</dbReference>
<keyword evidence="7" id="KW-0472">Membrane</keyword>
<evidence type="ECO:0000256" key="9">
    <source>
        <dbReference type="SAM" id="MobiDB-lite"/>
    </source>
</evidence>
<keyword evidence="8" id="KW-0333">Golgi apparatus</keyword>
<dbReference type="InterPro" id="IPR002553">
    <property type="entry name" value="Clathrin/coatomer_adapt-like_N"/>
</dbReference>
<dbReference type="GO" id="GO:0030123">
    <property type="term" value="C:AP-3 adaptor complex"/>
    <property type="evidence" value="ECO:0007669"/>
    <property type="project" value="InterPro"/>
</dbReference>
<evidence type="ECO:0000259" key="10">
    <source>
        <dbReference type="Pfam" id="PF01602"/>
    </source>
</evidence>
<evidence type="ECO:0000313" key="12">
    <source>
        <dbReference type="Proteomes" id="UP000030762"/>
    </source>
</evidence>
<dbReference type="Gene3D" id="1.25.10.10">
    <property type="entry name" value="Leucine-rich Repeat Variant"/>
    <property type="match status" value="1"/>
</dbReference>
<name>T0PXK2_SAPDV</name>
<dbReference type="InterPro" id="IPR017105">
    <property type="entry name" value="AP3_complex_dsu"/>
</dbReference>
<feature type="compositionally biased region" description="Basic and acidic residues" evidence="9">
    <location>
        <begin position="889"/>
        <end position="899"/>
    </location>
</feature>
<dbReference type="InParanoid" id="T0PXK2"/>
<feature type="region of interest" description="Disordered" evidence="9">
    <location>
        <begin position="757"/>
        <end position="924"/>
    </location>
</feature>
<feature type="compositionally biased region" description="Basic residues" evidence="9">
    <location>
        <begin position="761"/>
        <end position="774"/>
    </location>
</feature>
<dbReference type="InterPro" id="IPR011989">
    <property type="entry name" value="ARM-like"/>
</dbReference>
<dbReference type="PANTHER" id="PTHR22781">
    <property type="entry name" value="DELTA ADAPTIN-RELATED"/>
    <property type="match status" value="1"/>
</dbReference>
<accession>T0PXK2</accession>
<dbReference type="SUPFAM" id="SSF48371">
    <property type="entry name" value="ARM repeat"/>
    <property type="match status" value="1"/>
</dbReference>
<comment type="subcellular location">
    <subcellularLocation>
        <location evidence="1">Endomembrane system</location>
    </subcellularLocation>
    <subcellularLocation>
        <location evidence="8">Golgi apparatus</location>
    </subcellularLocation>
</comment>
<dbReference type="STRING" id="1156394.T0PXK2"/>
<keyword evidence="5" id="KW-0677">Repeat</keyword>
<dbReference type="AlphaFoldDB" id="T0PXK2"/>
<sequence length="924" mass="102643">MFEKTLADLVKGIRSCKGDVSVYISQCMQEIKNELKANDPFIKAQAIRKLTYLNMQGYDMGWAAFHVVEVMSYERFAHKRIGYLAAGQSFTQATDVVLLCTNLFKKEFGSVNEFEVGLALNAMANICTTDLARDLLGDILALMNSHKPYVRKKATLILYKLFLRYPQGLRLSFDRLKERMEEPDVGVVSCSVNVICELANKKPKNYVGLAPQFFRLLTTSSNNWMLIKVVKLMSSLVPEEPRLARKLLDPLATIIQNTPAKSLLYECISTVTTALLYTQKSDGSQPRNVPAIVKLCNDHLRRYIEDPDQNLRYLGLVGLSNLMQSHPHVISEHQQLILECLSVEDTTIRLRSLELLAGMVSPENAPAIIQELMRHTMVSDGVYRQELIVKILHVCSLNKYHNVQDFEWYIRILCQLSKLPGKEASSVHGAEITRQLMDIAVRVKGIRSVLVKYMMALVLDKAALQDAGAATTAQVLYAAGWIVGEYILEFIENDESDESDEESDDDSDGEEARLEKMVDVVDVMLQPSTTSLPANVQAVYMHNLLKLLMAAAEKADDATVELVAKMILERLPAFVQSEHIEVQERACTLEHVVLGLGLGLDALSPEDRANRVFGGAMISTSDGRLSVLNGFFNEPLAPVGAKAQRKVPLPPGLDLDTPFAKDEAAFLAAGDADGSTTDDEVSFVHSAHAKEADTGYVNLGATSSSDEETDGDDAKAALEKQYAMEQERLRQDPFYIKPTHSAAPTDDMFGNILSALDNKKSKGKKKPKAPKKQRAIVLDDVMPDGGDSSEDESGRRGRHGKRRSSKDVDLAEVDLTMPLRDDERIPDSHWQHRQVLDRAPSMNDDDGKKKKKKKAKDAEPKKPKKSKKAKEVEVAIEEEVKKPKKSKKTGKEPKEDKPKKSSKKSSKKAADGGGALNDEPLLMF</sequence>
<evidence type="ECO:0000256" key="7">
    <source>
        <dbReference type="ARBA" id="ARBA00023136"/>
    </source>
</evidence>
<evidence type="ECO:0000256" key="4">
    <source>
        <dbReference type="ARBA" id="ARBA00022448"/>
    </source>
</evidence>
<reference evidence="11 12" key="1">
    <citation type="submission" date="2012-04" db="EMBL/GenBank/DDBJ databases">
        <title>The Genome Sequence of Saprolegnia declina VS20.</title>
        <authorList>
            <consortium name="The Broad Institute Genome Sequencing Platform"/>
            <person name="Russ C."/>
            <person name="Nusbaum C."/>
            <person name="Tyler B."/>
            <person name="van West P."/>
            <person name="Dieguez-Uribeondo J."/>
            <person name="de Bruijn I."/>
            <person name="Tripathy S."/>
            <person name="Jiang R."/>
            <person name="Young S.K."/>
            <person name="Zeng Q."/>
            <person name="Gargeya S."/>
            <person name="Fitzgerald M."/>
            <person name="Haas B."/>
            <person name="Abouelleil A."/>
            <person name="Alvarado L."/>
            <person name="Arachchi H.M."/>
            <person name="Berlin A."/>
            <person name="Chapman S.B."/>
            <person name="Goldberg J."/>
            <person name="Griggs A."/>
            <person name="Gujja S."/>
            <person name="Hansen M."/>
            <person name="Howarth C."/>
            <person name="Imamovic A."/>
            <person name="Larimer J."/>
            <person name="McCowen C."/>
            <person name="Montmayeur A."/>
            <person name="Murphy C."/>
            <person name="Neiman D."/>
            <person name="Pearson M."/>
            <person name="Priest M."/>
            <person name="Roberts A."/>
            <person name="Saif S."/>
            <person name="Shea T."/>
            <person name="Sisk P."/>
            <person name="Sykes S."/>
            <person name="Wortman J."/>
            <person name="Nusbaum C."/>
            <person name="Birren B."/>
        </authorList>
    </citation>
    <scope>NUCLEOTIDE SEQUENCE [LARGE SCALE GENOMIC DNA]</scope>
    <source>
        <strain evidence="11 12">VS20</strain>
    </source>
</reference>
<dbReference type="Proteomes" id="UP000030762">
    <property type="component" value="Unassembled WGS sequence"/>
</dbReference>
<organism evidence="11 12">
    <name type="scientific">Saprolegnia diclina (strain VS20)</name>
    <dbReference type="NCBI Taxonomy" id="1156394"/>
    <lineage>
        <taxon>Eukaryota</taxon>
        <taxon>Sar</taxon>
        <taxon>Stramenopiles</taxon>
        <taxon>Oomycota</taxon>
        <taxon>Saprolegniomycetes</taxon>
        <taxon>Saprolegniales</taxon>
        <taxon>Saprolegniaceae</taxon>
        <taxon>Saprolegnia</taxon>
    </lineage>
</organism>